<proteinExistence type="predicted"/>
<dbReference type="SUPFAM" id="SSF48097">
    <property type="entry name" value="Regulator of G-protein signaling, RGS"/>
    <property type="match status" value="1"/>
</dbReference>
<dbReference type="Gene3D" id="3.30.200.20">
    <property type="entry name" value="Phosphorylase Kinase, domain 1"/>
    <property type="match status" value="1"/>
</dbReference>
<dbReference type="Gene3D" id="1.10.167.10">
    <property type="entry name" value="Regulator of G-protein Signalling 4, domain 2"/>
    <property type="match status" value="1"/>
</dbReference>
<gene>
    <name evidence="11" type="ORF">TrST_g4994</name>
</gene>
<evidence type="ECO:0000256" key="2">
    <source>
        <dbReference type="ARBA" id="ARBA00022553"/>
    </source>
</evidence>
<dbReference type="Pfam" id="PF00615">
    <property type="entry name" value="RGS"/>
    <property type="match status" value="1"/>
</dbReference>
<dbReference type="Pfam" id="PF00069">
    <property type="entry name" value="Pkinase"/>
    <property type="match status" value="2"/>
</dbReference>
<reference evidence="12" key="1">
    <citation type="journal article" date="2023" name="Commun. Biol.">
        <title>Genome analysis of Parmales, the sister group of diatoms, reveals the evolutionary specialization of diatoms from phago-mixotrophs to photoautotrophs.</title>
        <authorList>
            <person name="Ban H."/>
            <person name="Sato S."/>
            <person name="Yoshikawa S."/>
            <person name="Yamada K."/>
            <person name="Nakamura Y."/>
            <person name="Ichinomiya M."/>
            <person name="Sato N."/>
            <person name="Blanc-Mathieu R."/>
            <person name="Endo H."/>
            <person name="Kuwata A."/>
            <person name="Ogata H."/>
        </authorList>
    </citation>
    <scope>NUCLEOTIDE SEQUENCE [LARGE SCALE GENOMIC DNA]</scope>
    <source>
        <strain evidence="12">NIES 3701</strain>
    </source>
</reference>
<keyword evidence="2" id="KW-0597">Phosphoprotein</keyword>
<feature type="domain" description="RGS" evidence="10">
    <location>
        <begin position="123"/>
        <end position="246"/>
    </location>
</feature>
<sequence length="862" mass="97429">MSSDESLYEKVRNALPCFGQKVADTEMHEKVGGDELNKQELIRLESDLKMSNNENIASQRHRKTNFQKNLNIFASTHNINEVKAKYEKKLDIGQNAKDAREFAERKALHRGSVIFDVTPQYREMKTLLDDPTCQSFLGKFMKKCYMQETLFCWIDCNDFLLIPTVDYRRCKAINIINKYVRPGGTLTVGCLDGDLIASYEEILELLNDGEKADPSLFDKISNACFREMVAAVLEPFKKSQEYKEYVERKSKDGSSLRVLVTDFDYMAILGQGGFGRVVHARKKSTGKHFAVKIQPKIALYEEHDGNLGNLHTEKTVFANCQHPFIVNMCYALQTVEHAILVLSLVDGGDLNDLLWRAPNGRLDEPLARLYTAQIALALAHLHEIGILYRDLKPENVLICGRTGNTMITDMGLAAPIVVVEDDDQKAADPDLSQNLTTKFETEGITLQHVGHGTSHREIGNISHGTPQKDTKELRKEIKRMSISEDKEVNDITGQVLASLDKKEETDESSSLIIDEGTDNLKEDEIKDIAEKALAEGELSNRETAGGRRSSMMVQTAKLGESATTKTLEHLEALAKASTLTTGKAEGGKETEKSPVKMAEIEAAQKRIKRMSVVGTRGFMAPEIVEGKALKRKDRRGYDETADWFALGVTTYVMLTGGQPFADEDPANVSASLLQKEFPRDPSGKIKRPAGFASLMQTVKYPSFMSHSACHFCKGLLDIHPEDRTGRNGISDIHNEDWYVRSENPAPQERLRINRRMYKNCELEPMNFDKVMNLEYPIPEWVYKTARSKALSKVYERNATPKYNHFEHMMATFDIRSQHQRVDWYGVPKPHQQEIFESWDFMSMDALKDELTCASDNHEAKLK</sequence>
<dbReference type="InterPro" id="IPR000719">
    <property type="entry name" value="Prot_kinase_dom"/>
</dbReference>
<keyword evidence="1" id="KW-0723">Serine/threonine-protein kinase</keyword>
<comment type="caution">
    <text evidence="11">The sequence shown here is derived from an EMBL/GenBank/DDBJ whole genome shotgun (WGS) entry which is preliminary data.</text>
</comment>
<accession>A0A9W7EEH4</accession>
<keyword evidence="3" id="KW-0808">Transferase</keyword>
<evidence type="ECO:0000313" key="12">
    <source>
        <dbReference type="Proteomes" id="UP001165085"/>
    </source>
</evidence>
<dbReference type="PANTHER" id="PTHR24351">
    <property type="entry name" value="RIBOSOMAL PROTEIN S6 KINASE"/>
    <property type="match status" value="1"/>
</dbReference>
<dbReference type="InterPro" id="IPR044926">
    <property type="entry name" value="RGS_subdomain_2"/>
</dbReference>
<keyword evidence="6 7" id="KW-0067">ATP-binding</keyword>
<feature type="region of interest" description="Disordered" evidence="8">
    <location>
        <begin position="451"/>
        <end position="472"/>
    </location>
</feature>
<evidence type="ECO:0000313" key="11">
    <source>
        <dbReference type="EMBL" id="GMH75065.1"/>
    </source>
</evidence>
<dbReference type="AlphaFoldDB" id="A0A9W7EEH4"/>
<dbReference type="Gene3D" id="1.10.510.10">
    <property type="entry name" value="Transferase(Phosphotransferase) domain 1"/>
    <property type="match status" value="2"/>
</dbReference>
<dbReference type="GO" id="GO:0004674">
    <property type="term" value="F:protein serine/threonine kinase activity"/>
    <property type="evidence" value="ECO:0007669"/>
    <property type="project" value="UniProtKB-KW"/>
</dbReference>
<evidence type="ECO:0000256" key="5">
    <source>
        <dbReference type="ARBA" id="ARBA00022777"/>
    </source>
</evidence>
<evidence type="ECO:0000256" key="6">
    <source>
        <dbReference type="ARBA" id="ARBA00022840"/>
    </source>
</evidence>
<dbReference type="InterPro" id="IPR011009">
    <property type="entry name" value="Kinase-like_dom_sf"/>
</dbReference>
<evidence type="ECO:0000256" key="1">
    <source>
        <dbReference type="ARBA" id="ARBA00022527"/>
    </source>
</evidence>
<dbReference type="InterPro" id="IPR036305">
    <property type="entry name" value="RGS_sf"/>
</dbReference>
<dbReference type="InterPro" id="IPR017441">
    <property type="entry name" value="Protein_kinase_ATP_BS"/>
</dbReference>
<evidence type="ECO:0000256" key="7">
    <source>
        <dbReference type="PROSITE-ProRule" id="PRU10141"/>
    </source>
</evidence>
<organism evidence="11 12">
    <name type="scientific">Triparma strigata</name>
    <dbReference type="NCBI Taxonomy" id="1606541"/>
    <lineage>
        <taxon>Eukaryota</taxon>
        <taxon>Sar</taxon>
        <taxon>Stramenopiles</taxon>
        <taxon>Ochrophyta</taxon>
        <taxon>Bolidophyceae</taxon>
        <taxon>Parmales</taxon>
        <taxon>Triparmaceae</taxon>
        <taxon>Triparma</taxon>
    </lineage>
</organism>
<dbReference type="InterPro" id="IPR008271">
    <property type="entry name" value="Ser/Thr_kinase_AS"/>
</dbReference>
<name>A0A9W7EEH4_9STRA</name>
<protein>
    <submittedName>
        <fullName evidence="11">Uncharacterized protein</fullName>
    </submittedName>
</protein>
<dbReference type="PROSITE" id="PS00108">
    <property type="entry name" value="PROTEIN_KINASE_ST"/>
    <property type="match status" value="1"/>
</dbReference>
<dbReference type="InterPro" id="IPR016137">
    <property type="entry name" value="RGS"/>
</dbReference>
<dbReference type="SMART" id="SM00315">
    <property type="entry name" value="RGS"/>
    <property type="match status" value="1"/>
</dbReference>
<dbReference type="SMART" id="SM00220">
    <property type="entry name" value="S_TKc"/>
    <property type="match status" value="1"/>
</dbReference>
<evidence type="ECO:0000256" key="4">
    <source>
        <dbReference type="ARBA" id="ARBA00022741"/>
    </source>
</evidence>
<dbReference type="Proteomes" id="UP001165085">
    <property type="component" value="Unassembled WGS sequence"/>
</dbReference>
<evidence type="ECO:0000259" key="10">
    <source>
        <dbReference type="PROSITE" id="PS50132"/>
    </source>
</evidence>
<evidence type="ECO:0000259" key="9">
    <source>
        <dbReference type="PROSITE" id="PS50011"/>
    </source>
</evidence>
<feature type="binding site" evidence="7">
    <location>
        <position position="292"/>
    </location>
    <ligand>
        <name>ATP</name>
        <dbReference type="ChEBI" id="CHEBI:30616"/>
    </ligand>
</feature>
<feature type="domain" description="Protein kinase" evidence="9">
    <location>
        <begin position="263"/>
        <end position="738"/>
    </location>
</feature>
<evidence type="ECO:0000256" key="8">
    <source>
        <dbReference type="SAM" id="MobiDB-lite"/>
    </source>
</evidence>
<dbReference type="PROSITE" id="PS50011">
    <property type="entry name" value="PROTEIN_KINASE_DOM"/>
    <property type="match status" value="1"/>
</dbReference>
<dbReference type="SUPFAM" id="SSF56112">
    <property type="entry name" value="Protein kinase-like (PK-like)"/>
    <property type="match status" value="1"/>
</dbReference>
<keyword evidence="4 7" id="KW-0547">Nucleotide-binding</keyword>
<dbReference type="EMBL" id="BRXY01000185">
    <property type="protein sequence ID" value="GMH75065.1"/>
    <property type="molecule type" value="Genomic_DNA"/>
</dbReference>
<dbReference type="PROSITE" id="PS00107">
    <property type="entry name" value="PROTEIN_KINASE_ATP"/>
    <property type="match status" value="1"/>
</dbReference>
<keyword evidence="5" id="KW-0418">Kinase</keyword>
<dbReference type="OrthoDB" id="190974at2759"/>
<keyword evidence="12" id="KW-1185">Reference proteome</keyword>
<dbReference type="GO" id="GO:0005524">
    <property type="term" value="F:ATP binding"/>
    <property type="evidence" value="ECO:0007669"/>
    <property type="project" value="UniProtKB-UniRule"/>
</dbReference>
<evidence type="ECO:0000256" key="3">
    <source>
        <dbReference type="ARBA" id="ARBA00022679"/>
    </source>
</evidence>
<dbReference type="PROSITE" id="PS50132">
    <property type="entry name" value="RGS"/>
    <property type="match status" value="1"/>
</dbReference>